<comment type="caution">
    <text evidence="1">The sequence shown here is derived from an EMBL/GenBank/DDBJ whole genome shotgun (WGS) entry which is preliminary data.</text>
</comment>
<dbReference type="VEuPathDB" id="FungiDB:PNEJI1_003335"/>
<name>L0PIE3_PNEJI</name>
<accession>L0PIE3</accession>
<dbReference type="EMBL" id="CAKM01000293">
    <property type="protein sequence ID" value="CCJ31390.1"/>
    <property type="molecule type" value="Genomic_DNA"/>
</dbReference>
<evidence type="ECO:0000313" key="2">
    <source>
        <dbReference type="Proteomes" id="UP000010422"/>
    </source>
</evidence>
<reference evidence="1 2" key="1">
    <citation type="journal article" date="2012" name="MBio">
        <title>De novo assembly of the Pneumocystis jirovecii genome from a single bronchoalveolar lavage fluid specimen from a patient.</title>
        <authorList>
            <person name="Cisse O.H."/>
            <person name="Pagni M."/>
            <person name="Hauser P.M."/>
        </authorList>
    </citation>
    <scope>NUCLEOTIDE SEQUENCE [LARGE SCALE GENOMIC DNA]</scope>
    <source>
        <strain evidence="1 2">SE8</strain>
    </source>
</reference>
<sequence>MSSSQSSPHKDNCLATSLRSRPTNYLKNRYAADDFLNECPIDLNPKNRLLFVDDTGTGIVFACEVPDVRVLLTEYVLCIFEFFINLLLNQTITITNHKKYI</sequence>
<dbReference type="AlphaFoldDB" id="L0PIE3"/>
<evidence type="ECO:0000313" key="1">
    <source>
        <dbReference type="EMBL" id="CCJ31390.1"/>
    </source>
</evidence>
<dbReference type="Proteomes" id="UP000010422">
    <property type="component" value="Unassembled WGS sequence"/>
</dbReference>
<proteinExistence type="predicted"/>
<protein>
    <submittedName>
        <fullName evidence="1">Uncharacterized protein</fullName>
    </submittedName>
</protein>
<gene>
    <name evidence="1" type="ORF">PNEJI1_003335</name>
</gene>
<dbReference type="InParanoid" id="L0PIE3"/>
<organism evidence="2">
    <name type="scientific">Pneumocystis jirovecii</name>
    <name type="common">Human pneumocystis pneumonia agent</name>
    <dbReference type="NCBI Taxonomy" id="42068"/>
    <lineage>
        <taxon>Eukaryota</taxon>
        <taxon>Fungi</taxon>
        <taxon>Dikarya</taxon>
        <taxon>Ascomycota</taxon>
        <taxon>Taphrinomycotina</taxon>
        <taxon>Pneumocystomycetes</taxon>
        <taxon>Pneumocystaceae</taxon>
        <taxon>Pneumocystis</taxon>
    </lineage>
</organism>